<feature type="domain" description="GFO/IDH/MocA-like oxidoreductase" evidence="2">
    <location>
        <begin position="142"/>
        <end position="263"/>
    </location>
</feature>
<proteinExistence type="predicted"/>
<sequence>MTMADIKTPVGVALVGAGMIAKTHVSALSSARGKIRLEAIVSRHPDRAQPLAEFYSGDAPTFTSDLDAIAANPNIHIAIVATPPSVRLEIIEGLAKAGKHILLEKPVARTVAEAEEIVELCERAGVALGVVFQHRKRAPSIAAARLVASDTLGKLGLVEIAVPLWRDQSYYDELGRGTYTRDGGGVMITNAIHSIDLALSLTGPLTRIQAMTATTSLHRMEAEDFAVAGLEFACGAVGSFVASTAMYPHRTEVIRLHFDRASLRIDKNALEVDWRDGRHEVCAQRGAGHVVTPLSGGTHEWHQAVIEDFVHAVQTGGRPMVTGREALISQRVIEAIEISSSTGRSVDLPAVP</sequence>
<dbReference type="Gene3D" id="3.40.50.720">
    <property type="entry name" value="NAD(P)-binding Rossmann-like Domain"/>
    <property type="match status" value="1"/>
</dbReference>
<dbReference type="PANTHER" id="PTHR43249:SF1">
    <property type="entry name" value="D-GLUCOSIDE 3-DEHYDROGENASE"/>
    <property type="match status" value="1"/>
</dbReference>
<evidence type="ECO:0000259" key="1">
    <source>
        <dbReference type="Pfam" id="PF01408"/>
    </source>
</evidence>
<feature type="domain" description="Gfo/Idh/MocA-like oxidoreductase N-terminal" evidence="1">
    <location>
        <begin position="11"/>
        <end position="130"/>
    </location>
</feature>
<dbReference type="InterPro" id="IPR052515">
    <property type="entry name" value="Gfo/Idh/MocA_Oxidoreductase"/>
</dbReference>
<dbReference type="SUPFAM" id="SSF51735">
    <property type="entry name" value="NAD(P)-binding Rossmann-fold domains"/>
    <property type="match status" value="1"/>
</dbReference>
<organism evidence="3 4">
    <name type="scientific">Litoreibacter ascidiaceicola</name>
    <dbReference type="NCBI Taxonomy" id="1486859"/>
    <lineage>
        <taxon>Bacteria</taxon>
        <taxon>Pseudomonadati</taxon>
        <taxon>Pseudomonadota</taxon>
        <taxon>Alphaproteobacteria</taxon>
        <taxon>Rhodobacterales</taxon>
        <taxon>Roseobacteraceae</taxon>
        <taxon>Litoreibacter</taxon>
    </lineage>
</organism>
<gene>
    <name evidence="3" type="ORF">SAMN05444273_101269</name>
</gene>
<dbReference type="Pfam" id="PF22725">
    <property type="entry name" value="GFO_IDH_MocA_C3"/>
    <property type="match status" value="1"/>
</dbReference>
<dbReference type="STRING" id="1486859.SAMN05444273_101269"/>
<evidence type="ECO:0000259" key="2">
    <source>
        <dbReference type="Pfam" id="PF22725"/>
    </source>
</evidence>
<dbReference type="EMBL" id="FQUV01000001">
    <property type="protein sequence ID" value="SHE38304.1"/>
    <property type="molecule type" value="Genomic_DNA"/>
</dbReference>
<evidence type="ECO:0000313" key="4">
    <source>
        <dbReference type="Proteomes" id="UP000184144"/>
    </source>
</evidence>
<accession>A0A1M4T1L3</accession>
<keyword evidence="4" id="KW-1185">Reference proteome</keyword>
<dbReference type="Gene3D" id="3.30.360.10">
    <property type="entry name" value="Dihydrodipicolinate Reductase, domain 2"/>
    <property type="match status" value="1"/>
</dbReference>
<dbReference type="PANTHER" id="PTHR43249">
    <property type="entry name" value="UDP-N-ACETYL-2-AMINO-2-DEOXY-D-GLUCURONATE OXIDASE"/>
    <property type="match status" value="1"/>
</dbReference>
<dbReference type="AlphaFoldDB" id="A0A1M4T1L3"/>
<name>A0A1M4T1L3_9RHOB</name>
<evidence type="ECO:0000313" key="3">
    <source>
        <dbReference type="EMBL" id="SHE38304.1"/>
    </source>
</evidence>
<dbReference type="InterPro" id="IPR055170">
    <property type="entry name" value="GFO_IDH_MocA-like_dom"/>
</dbReference>
<dbReference type="Proteomes" id="UP000184144">
    <property type="component" value="Unassembled WGS sequence"/>
</dbReference>
<dbReference type="Pfam" id="PF01408">
    <property type="entry name" value="GFO_IDH_MocA"/>
    <property type="match status" value="1"/>
</dbReference>
<dbReference type="InterPro" id="IPR000683">
    <property type="entry name" value="Gfo/Idh/MocA-like_OxRdtase_N"/>
</dbReference>
<dbReference type="InterPro" id="IPR036291">
    <property type="entry name" value="NAD(P)-bd_dom_sf"/>
</dbReference>
<dbReference type="SUPFAM" id="SSF55347">
    <property type="entry name" value="Glyceraldehyde-3-phosphate dehydrogenase-like, C-terminal domain"/>
    <property type="match status" value="1"/>
</dbReference>
<reference evidence="4" key="1">
    <citation type="submission" date="2016-11" db="EMBL/GenBank/DDBJ databases">
        <authorList>
            <person name="Varghese N."/>
            <person name="Submissions S."/>
        </authorList>
    </citation>
    <scope>NUCLEOTIDE SEQUENCE [LARGE SCALE GENOMIC DNA]</scope>
    <source>
        <strain evidence="4">DSM 100566</strain>
    </source>
</reference>
<protein>
    <submittedName>
        <fullName evidence="3">Predicted dehydrogenase</fullName>
    </submittedName>
</protein>
<dbReference type="GO" id="GO:0000166">
    <property type="term" value="F:nucleotide binding"/>
    <property type="evidence" value="ECO:0007669"/>
    <property type="project" value="InterPro"/>
</dbReference>